<evidence type="ECO:0000313" key="2">
    <source>
        <dbReference type="EMBL" id="KAK2187822.1"/>
    </source>
</evidence>
<dbReference type="AlphaFoldDB" id="A0AAD9P466"/>
<dbReference type="GO" id="GO:0007018">
    <property type="term" value="P:microtubule-based movement"/>
    <property type="evidence" value="ECO:0007669"/>
    <property type="project" value="InterPro"/>
</dbReference>
<gene>
    <name evidence="2" type="ORF">NP493_153g04004</name>
</gene>
<dbReference type="EMBL" id="JAODUO010000153">
    <property type="protein sequence ID" value="KAK2187822.1"/>
    <property type="molecule type" value="Genomic_DNA"/>
</dbReference>
<evidence type="ECO:0000259" key="1">
    <source>
        <dbReference type="Pfam" id="PF08393"/>
    </source>
</evidence>
<dbReference type="Gene3D" id="1.20.140.100">
    <property type="entry name" value="Dynein heavy chain, N-terminal domain 2"/>
    <property type="match status" value="1"/>
</dbReference>
<dbReference type="InterPro" id="IPR042222">
    <property type="entry name" value="Dynein_2_N"/>
</dbReference>
<accession>A0AAD9P466</accession>
<name>A0AAD9P466_RIDPI</name>
<dbReference type="GO" id="GO:0030286">
    <property type="term" value="C:dynein complex"/>
    <property type="evidence" value="ECO:0007669"/>
    <property type="project" value="InterPro"/>
</dbReference>
<dbReference type="Pfam" id="PF08393">
    <property type="entry name" value="DHC_N2"/>
    <property type="match status" value="1"/>
</dbReference>
<comment type="caution">
    <text evidence="2">The sequence shown here is derived from an EMBL/GenBank/DDBJ whole genome shotgun (WGS) entry which is preliminary data.</text>
</comment>
<protein>
    <recommendedName>
        <fullName evidence="1">Dynein heavy chain linker domain-containing protein</fullName>
    </recommendedName>
</protein>
<dbReference type="PANTHER" id="PTHR45703:SF36">
    <property type="entry name" value="DYNEIN HEAVY CHAIN, CYTOPLASMIC"/>
    <property type="match status" value="1"/>
</dbReference>
<feature type="domain" description="Dynein heavy chain linker" evidence="1">
    <location>
        <begin position="1"/>
        <end position="73"/>
    </location>
</feature>
<keyword evidence="3" id="KW-1185">Reference proteome</keyword>
<sequence length="91" mass="10378">MRKTEDKPNALRAATASGVLEMLQVANTNLEKIQKCLEDYLETKRLVFPRFYFLSNDELLDILSQSKNPDAVQVGSSNIHNPDAVQFWTLH</sequence>
<dbReference type="Proteomes" id="UP001209878">
    <property type="component" value="Unassembled WGS sequence"/>
</dbReference>
<dbReference type="InterPro" id="IPR042228">
    <property type="entry name" value="Dynein_linker_3"/>
</dbReference>
<evidence type="ECO:0000313" key="3">
    <source>
        <dbReference type="Proteomes" id="UP001209878"/>
    </source>
</evidence>
<dbReference type="Gene3D" id="3.20.180.20">
    <property type="entry name" value="Dynein heavy chain, N-terminal domain 2"/>
    <property type="match status" value="1"/>
</dbReference>
<dbReference type="GO" id="GO:0045505">
    <property type="term" value="F:dynein intermediate chain binding"/>
    <property type="evidence" value="ECO:0007669"/>
    <property type="project" value="InterPro"/>
</dbReference>
<dbReference type="InterPro" id="IPR026983">
    <property type="entry name" value="DHC"/>
</dbReference>
<dbReference type="GO" id="GO:0051959">
    <property type="term" value="F:dynein light intermediate chain binding"/>
    <property type="evidence" value="ECO:0007669"/>
    <property type="project" value="InterPro"/>
</dbReference>
<organism evidence="2 3">
    <name type="scientific">Ridgeia piscesae</name>
    <name type="common">Tubeworm</name>
    <dbReference type="NCBI Taxonomy" id="27915"/>
    <lineage>
        <taxon>Eukaryota</taxon>
        <taxon>Metazoa</taxon>
        <taxon>Spiralia</taxon>
        <taxon>Lophotrochozoa</taxon>
        <taxon>Annelida</taxon>
        <taxon>Polychaeta</taxon>
        <taxon>Sedentaria</taxon>
        <taxon>Canalipalpata</taxon>
        <taxon>Sabellida</taxon>
        <taxon>Siboglinidae</taxon>
        <taxon>Ridgeia</taxon>
    </lineage>
</organism>
<proteinExistence type="predicted"/>
<dbReference type="PANTHER" id="PTHR45703">
    <property type="entry name" value="DYNEIN HEAVY CHAIN"/>
    <property type="match status" value="1"/>
</dbReference>
<reference evidence="2" key="1">
    <citation type="journal article" date="2023" name="Mol. Biol. Evol.">
        <title>Third-Generation Sequencing Reveals the Adaptive Role of the Epigenome in Three Deep-Sea Polychaetes.</title>
        <authorList>
            <person name="Perez M."/>
            <person name="Aroh O."/>
            <person name="Sun Y."/>
            <person name="Lan Y."/>
            <person name="Juniper S.K."/>
            <person name="Young C.R."/>
            <person name="Angers B."/>
            <person name="Qian P.Y."/>
        </authorList>
    </citation>
    <scope>NUCLEOTIDE SEQUENCE</scope>
    <source>
        <strain evidence="2">R07B-5</strain>
    </source>
</reference>
<dbReference type="InterPro" id="IPR013602">
    <property type="entry name" value="Dynein_heavy_linker"/>
</dbReference>